<dbReference type="EMBL" id="SIHI01000001">
    <property type="protein sequence ID" value="TWT56727.1"/>
    <property type="molecule type" value="Genomic_DNA"/>
</dbReference>
<keyword evidence="2" id="KW-1185">Reference proteome</keyword>
<dbReference type="Proteomes" id="UP000317243">
    <property type="component" value="Unassembled WGS sequence"/>
</dbReference>
<reference evidence="1 2" key="1">
    <citation type="submission" date="2019-02" db="EMBL/GenBank/DDBJ databases">
        <title>Deep-cultivation of Planctomycetes and their phenomic and genomic characterization uncovers novel biology.</title>
        <authorList>
            <person name="Wiegand S."/>
            <person name="Jogler M."/>
            <person name="Boedeker C."/>
            <person name="Pinto D."/>
            <person name="Vollmers J."/>
            <person name="Rivas-Marin E."/>
            <person name="Kohn T."/>
            <person name="Peeters S.H."/>
            <person name="Heuer A."/>
            <person name="Rast P."/>
            <person name="Oberbeckmann S."/>
            <person name="Bunk B."/>
            <person name="Jeske O."/>
            <person name="Meyerdierks A."/>
            <person name="Storesund J.E."/>
            <person name="Kallscheuer N."/>
            <person name="Luecker S."/>
            <person name="Lage O.M."/>
            <person name="Pohl T."/>
            <person name="Merkel B.J."/>
            <person name="Hornburger P."/>
            <person name="Mueller R.-W."/>
            <person name="Bruemmer F."/>
            <person name="Labrenz M."/>
            <person name="Spormann A.M."/>
            <person name="Op Den Camp H."/>
            <person name="Overmann J."/>
            <person name="Amann R."/>
            <person name="Jetten M.S.M."/>
            <person name="Mascher T."/>
            <person name="Medema M.H."/>
            <person name="Devos D.P."/>
            <person name="Kaster A.-K."/>
            <person name="Ovreas L."/>
            <person name="Rohde M."/>
            <person name="Galperin M.Y."/>
            <person name="Jogler C."/>
        </authorList>
    </citation>
    <scope>NUCLEOTIDE SEQUENCE [LARGE SCALE GENOMIC DNA]</scope>
    <source>
        <strain evidence="1 2">KOR42</strain>
    </source>
</reference>
<gene>
    <name evidence="1" type="ORF">KOR42_00810</name>
</gene>
<accession>A0A5C5X157</accession>
<dbReference type="RefSeq" id="WP_146506651.1">
    <property type="nucleotide sequence ID" value="NZ_SIHI01000001.1"/>
</dbReference>
<organism evidence="1 2">
    <name type="scientific">Thalassoglobus neptunius</name>
    <dbReference type="NCBI Taxonomy" id="1938619"/>
    <lineage>
        <taxon>Bacteria</taxon>
        <taxon>Pseudomonadati</taxon>
        <taxon>Planctomycetota</taxon>
        <taxon>Planctomycetia</taxon>
        <taxon>Planctomycetales</taxon>
        <taxon>Planctomycetaceae</taxon>
        <taxon>Thalassoglobus</taxon>
    </lineage>
</organism>
<comment type="caution">
    <text evidence="1">The sequence shown here is derived from an EMBL/GenBank/DDBJ whole genome shotgun (WGS) entry which is preliminary data.</text>
</comment>
<name>A0A5C5X157_9PLAN</name>
<proteinExistence type="predicted"/>
<dbReference type="OrthoDB" id="262654at2"/>
<evidence type="ECO:0000313" key="1">
    <source>
        <dbReference type="EMBL" id="TWT56727.1"/>
    </source>
</evidence>
<protein>
    <submittedName>
        <fullName evidence="1">Uncharacterized protein</fullName>
    </submittedName>
</protein>
<sequence length="217" mass="25067">MSTLVTGSKEHAIAEFQRLRKYLLGSDALKKLWLKLSPTEQAKLGGSLRVAHHQIGTAIPVWFHLHPTNTQTRTVVELAVKLFSYPIDEAEWLLRELGELPTDEEEAQRVAIERGDLVILRTSQSVFLDRELQPIEWGRKYMIWDFFLTSCERAKAGQLIDRSCFGDRVYQNVVSDRLNKLGDVPGFPDELIMRYEEAGLQTQRFNYPAHRIHIFDD</sequence>
<evidence type="ECO:0000313" key="2">
    <source>
        <dbReference type="Proteomes" id="UP000317243"/>
    </source>
</evidence>
<dbReference type="AlphaFoldDB" id="A0A5C5X157"/>